<keyword evidence="3" id="KW-1185">Reference proteome</keyword>
<feature type="signal peptide" evidence="1">
    <location>
        <begin position="1"/>
        <end position="22"/>
    </location>
</feature>
<evidence type="ECO:0000256" key="1">
    <source>
        <dbReference type="SAM" id="SignalP"/>
    </source>
</evidence>
<evidence type="ECO:0000313" key="3">
    <source>
        <dbReference type="Proteomes" id="UP000575241"/>
    </source>
</evidence>
<evidence type="ECO:0000313" key="2">
    <source>
        <dbReference type="EMBL" id="MBB4839232.1"/>
    </source>
</evidence>
<comment type="caution">
    <text evidence="2">The sequence shown here is derived from an EMBL/GenBank/DDBJ whole genome shotgun (WGS) entry which is preliminary data.</text>
</comment>
<protein>
    <recommendedName>
        <fullName evidence="4">Spore coat protein U-like protein</fullName>
    </recommendedName>
</protein>
<organism evidence="2 3">
    <name type="scientific">Sphingomonas kyeonggiensis</name>
    <dbReference type="NCBI Taxonomy" id="1268553"/>
    <lineage>
        <taxon>Bacteria</taxon>
        <taxon>Pseudomonadati</taxon>
        <taxon>Pseudomonadota</taxon>
        <taxon>Alphaproteobacteria</taxon>
        <taxon>Sphingomonadales</taxon>
        <taxon>Sphingomonadaceae</taxon>
        <taxon>Sphingomonas</taxon>
    </lineage>
</organism>
<reference evidence="2 3" key="1">
    <citation type="submission" date="2020-08" db="EMBL/GenBank/DDBJ databases">
        <title>Functional genomics of gut bacteria from endangered species of beetles.</title>
        <authorList>
            <person name="Carlos-Shanley C."/>
        </authorList>
    </citation>
    <scope>NUCLEOTIDE SEQUENCE [LARGE SCALE GENOMIC DNA]</scope>
    <source>
        <strain evidence="2 3">S00224</strain>
    </source>
</reference>
<dbReference type="EMBL" id="JACHLN010000002">
    <property type="protein sequence ID" value="MBB4839232.1"/>
    <property type="molecule type" value="Genomic_DNA"/>
</dbReference>
<sequence length="186" mass="18019">MKKLLFTALLAGSALAAVPAAAQSVSGNVTVTGTVAAKCTSAGGLNGSINLGELAVADGKVNPTFSANVGGLSRSFTVTCTSANPQISVDASALVNSAIVTPTAGYTNTVHYTATMVASKAAGGTTSAIDTSNVAGATTALVGDHLANAPNNIVLTVSNGNTTTATDMLEAGNYSGVIALTVSPSA</sequence>
<evidence type="ECO:0008006" key="4">
    <source>
        <dbReference type="Google" id="ProtNLM"/>
    </source>
</evidence>
<dbReference type="AlphaFoldDB" id="A0A7W7K203"/>
<feature type="chain" id="PRO_5031071320" description="Spore coat protein U-like protein" evidence="1">
    <location>
        <begin position="23"/>
        <end position="186"/>
    </location>
</feature>
<accession>A0A7W7K203</accession>
<name>A0A7W7K203_9SPHN</name>
<dbReference type="RefSeq" id="WP_184166966.1">
    <property type="nucleotide sequence ID" value="NZ_JACHLN010000002.1"/>
</dbReference>
<gene>
    <name evidence="2" type="ORF">HNP52_002301</name>
</gene>
<proteinExistence type="predicted"/>
<dbReference type="Proteomes" id="UP000575241">
    <property type="component" value="Unassembled WGS sequence"/>
</dbReference>
<keyword evidence="1" id="KW-0732">Signal</keyword>